<protein>
    <submittedName>
        <fullName evidence="1">Uncharacterized protein</fullName>
    </submittedName>
</protein>
<sequence>MACFSKLIYDSYMLKNGSSKLKLPLAQFPQFNAILCSEHLIVIVLFSSHVDDCNCRPCARIAYLRTVTRANDVSISDPSSPRLEIKVIHNQRESIPSMARSPFSGSVFATQLSLLLWTGSASCLLGWNGSGFVLWAGPSPSLPRVLDPESIG</sequence>
<reference evidence="1 2" key="1">
    <citation type="submission" date="2018-04" db="EMBL/GenBank/DDBJ databases">
        <authorList>
            <person name="Vogel A."/>
        </authorList>
    </citation>
    <scope>NUCLEOTIDE SEQUENCE [LARGE SCALE GENOMIC DNA]</scope>
</reference>
<organism evidence="1 2">
    <name type="scientific">Cuscuta campestris</name>
    <dbReference type="NCBI Taxonomy" id="132261"/>
    <lineage>
        <taxon>Eukaryota</taxon>
        <taxon>Viridiplantae</taxon>
        <taxon>Streptophyta</taxon>
        <taxon>Embryophyta</taxon>
        <taxon>Tracheophyta</taxon>
        <taxon>Spermatophyta</taxon>
        <taxon>Magnoliopsida</taxon>
        <taxon>eudicotyledons</taxon>
        <taxon>Gunneridae</taxon>
        <taxon>Pentapetalae</taxon>
        <taxon>asterids</taxon>
        <taxon>lamiids</taxon>
        <taxon>Solanales</taxon>
        <taxon>Convolvulaceae</taxon>
        <taxon>Cuscuteae</taxon>
        <taxon>Cuscuta</taxon>
        <taxon>Cuscuta subgen. Grammica</taxon>
        <taxon>Cuscuta sect. Cleistogrammica</taxon>
    </lineage>
</organism>
<name>A0A484MQQ1_9ASTE</name>
<proteinExistence type="predicted"/>
<keyword evidence="2" id="KW-1185">Reference proteome</keyword>
<evidence type="ECO:0000313" key="1">
    <source>
        <dbReference type="EMBL" id="VFQ90328.1"/>
    </source>
</evidence>
<dbReference type="EMBL" id="OOIL02004035">
    <property type="protein sequence ID" value="VFQ90328.1"/>
    <property type="molecule type" value="Genomic_DNA"/>
</dbReference>
<gene>
    <name evidence="1" type="ORF">CCAM_LOCUS32104</name>
</gene>
<dbReference type="Proteomes" id="UP000595140">
    <property type="component" value="Unassembled WGS sequence"/>
</dbReference>
<dbReference type="AlphaFoldDB" id="A0A484MQQ1"/>
<accession>A0A484MQQ1</accession>
<evidence type="ECO:0000313" key="2">
    <source>
        <dbReference type="Proteomes" id="UP000595140"/>
    </source>
</evidence>